<dbReference type="InterPro" id="IPR036388">
    <property type="entry name" value="WH-like_DNA-bd_sf"/>
</dbReference>
<proteinExistence type="predicted"/>
<dbReference type="RefSeq" id="WP_338252465.1">
    <property type="nucleotide sequence ID" value="NZ_AP028907.1"/>
</dbReference>
<dbReference type="GeneID" id="89288990"/>
<reference evidence="1 2" key="1">
    <citation type="submission" date="2023-09" db="EMBL/GenBank/DDBJ databases">
        <title>Pyrofollis japonicus gen. nov. sp. nov., a novel member of the family Pyrodictiaceae isolated from the Iheya North hydrothermal field.</title>
        <authorList>
            <person name="Miyazaki U."/>
            <person name="Sanari M."/>
            <person name="Tame A."/>
            <person name="Kitajima M."/>
            <person name="Okamoto A."/>
            <person name="Sawayama S."/>
            <person name="Miyazaki J."/>
            <person name="Takai K."/>
            <person name="Nakagawa S."/>
        </authorList>
    </citation>
    <scope>NUCLEOTIDE SEQUENCE [LARGE SCALE GENOMIC DNA]</scope>
    <source>
        <strain evidence="1 2">AV2</strain>
    </source>
</reference>
<accession>A0ABM8IZA1</accession>
<evidence type="ECO:0008006" key="3">
    <source>
        <dbReference type="Google" id="ProtNLM"/>
    </source>
</evidence>
<evidence type="ECO:0000313" key="2">
    <source>
        <dbReference type="Proteomes" id="UP001341135"/>
    </source>
</evidence>
<dbReference type="InterPro" id="IPR036390">
    <property type="entry name" value="WH_DNA-bd_sf"/>
</dbReference>
<sequence length="192" mass="20637">MCRKAKEIAANLGRELPSRNLIDYVSVLLVVREHGPIGRPSISRILGLGDKRTRNILARLRATGLIESSRAGAIVTESAARLLEGVDCLHRNSYTIALLLCSDWGPEFVARNIIALRDAIVIALSDPRVLEVIGWLDADSLVLPGVTTGLAEKYRALVSAATCPGQCLVGLFRASSTCYRCCASLLHAASTL</sequence>
<dbReference type="Gene3D" id="1.10.10.10">
    <property type="entry name" value="Winged helix-like DNA-binding domain superfamily/Winged helix DNA-binding domain"/>
    <property type="match status" value="1"/>
</dbReference>
<protein>
    <recommendedName>
        <fullName evidence="3">Transcriptional regulator</fullName>
    </recommendedName>
</protein>
<gene>
    <name evidence="1" type="ORF">PABY_09710</name>
</gene>
<keyword evidence="2" id="KW-1185">Reference proteome</keyword>
<dbReference type="SUPFAM" id="SSF46785">
    <property type="entry name" value="Winged helix' DNA-binding domain"/>
    <property type="match status" value="1"/>
</dbReference>
<name>A0ABM8IZA1_9CREN</name>
<organism evidence="1 2">
    <name type="scientific">Pyrodictium abyssi</name>
    <dbReference type="NCBI Taxonomy" id="54256"/>
    <lineage>
        <taxon>Archaea</taxon>
        <taxon>Thermoproteota</taxon>
        <taxon>Thermoprotei</taxon>
        <taxon>Desulfurococcales</taxon>
        <taxon>Pyrodictiaceae</taxon>
        <taxon>Pyrodictium</taxon>
    </lineage>
</organism>
<evidence type="ECO:0000313" key="1">
    <source>
        <dbReference type="EMBL" id="BES81404.1"/>
    </source>
</evidence>
<dbReference type="Proteomes" id="UP001341135">
    <property type="component" value="Chromosome"/>
</dbReference>
<dbReference type="EMBL" id="AP028907">
    <property type="protein sequence ID" value="BES81404.1"/>
    <property type="molecule type" value="Genomic_DNA"/>
</dbReference>